<organism evidence="1 2">
    <name type="scientific">Fusarium equiseti</name>
    <name type="common">Fusarium scirpi</name>
    <dbReference type="NCBI Taxonomy" id="61235"/>
    <lineage>
        <taxon>Eukaryota</taxon>
        <taxon>Fungi</taxon>
        <taxon>Dikarya</taxon>
        <taxon>Ascomycota</taxon>
        <taxon>Pezizomycotina</taxon>
        <taxon>Sordariomycetes</taxon>
        <taxon>Hypocreomycetidae</taxon>
        <taxon>Hypocreales</taxon>
        <taxon>Nectriaceae</taxon>
        <taxon>Fusarium</taxon>
        <taxon>Fusarium incarnatum-equiseti species complex</taxon>
    </lineage>
</organism>
<reference evidence="1" key="1">
    <citation type="submission" date="2022-09" db="EMBL/GenBank/DDBJ databases">
        <title>Fusarium specimens isolated from Avocado Roots.</title>
        <authorList>
            <person name="Stajich J."/>
            <person name="Roper C."/>
            <person name="Heimlech-Rivalta G."/>
        </authorList>
    </citation>
    <scope>NUCLEOTIDE SEQUENCE</scope>
    <source>
        <strain evidence="1">CF00095</strain>
    </source>
</reference>
<sequence>MAESDPSHSASPDVAPAVAEGTRLGYRSDRVRKHLETILMSFRFGFESLPSEAQQAYTNFQQDSNFPAFGSALRQLLLDGNLEDFIGESPAFLHAATKLFDGRYPQLGLKARLDGMITFFCADCILMVLKI</sequence>
<gene>
    <name evidence="1" type="ORF">NW768_004279</name>
</gene>
<keyword evidence="2" id="KW-1185">Reference proteome</keyword>
<accession>A0ABQ8RFS9</accession>
<name>A0ABQ8RFS9_FUSEQ</name>
<protein>
    <submittedName>
        <fullName evidence="1">Uncharacterized protein</fullName>
    </submittedName>
</protein>
<dbReference type="EMBL" id="JAOQBH010000006">
    <property type="protein sequence ID" value="KAJ4134681.1"/>
    <property type="molecule type" value="Genomic_DNA"/>
</dbReference>
<evidence type="ECO:0000313" key="2">
    <source>
        <dbReference type="Proteomes" id="UP001152024"/>
    </source>
</evidence>
<evidence type="ECO:0000313" key="1">
    <source>
        <dbReference type="EMBL" id="KAJ4134681.1"/>
    </source>
</evidence>
<dbReference type="Proteomes" id="UP001152024">
    <property type="component" value="Unassembled WGS sequence"/>
</dbReference>
<proteinExistence type="predicted"/>
<comment type="caution">
    <text evidence="1">The sequence shown here is derived from an EMBL/GenBank/DDBJ whole genome shotgun (WGS) entry which is preliminary data.</text>
</comment>